<feature type="domain" description="Beta-Casp" evidence="3">
    <location>
        <begin position="247"/>
        <end position="366"/>
    </location>
</feature>
<dbReference type="GO" id="GO:0016787">
    <property type="term" value="F:hydrolase activity"/>
    <property type="evidence" value="ECO:0007669"/>
    <property type="project" value="UniProtKB-KW"/>
</dbReference>
<dbReference type="AlphaFoldDB" id="A0A916JLC6"/>
<dbReference type="Gene3D" id="3.40.50.10890">
    <property type="match status" value="1"/>
</dbReference>
<protein>
    <submittedName>
        <fullName evidence="4">Ribonuclease</fullName>
        <ecNumber evidence="4">3.1.-.-</ecNumber>
    </submittedName>
</protein>
<dbReference type="Pfam" id="PF00753">
    <property type="entry name" value="Lactamase_B"/>
    <property type="match status" value="1"/>
</dbReference>
<keyword evidence="1 4" id="KW-0378">Hydrolase</keyword>
<dbReference type="PANTHER" id="PTHR11203:SF37">
    <property type="entry name" value="INTEGRATOR COMPLEX SUBUNIT 11"/>
    <property type="match status" value="1"/>
</dbReference>
<sequence>MEIHFLGAAETVTGSKYFLKSQQHQFLVDCGLFQGIKKLRQLNWQYLPLEIKKLEAIFLTHGHLDHVGYLPKLVKMGFKGYIFGTEPTLKIAEIILLDSAKIQEEEAAQANKEGYSKHSPAEPLYTIDDAKEAIAMFKSVPEGEWIDYSSEARFRFLTVGHIIGACSVQLELENKKLVFSGDIGRDDDLLMFAPKKPDSADILFVESTYGDRLHKEENVEQVLTDLVLKTVKENGTLIIPSFAVERAQTIMYLLWKLSEEGTIPKIPMFLDSPMGAGVLKVFEKYEEWHKLDKMEVYKMVESFHVVQEYRETWEVIDMEGPKVVIAGSGMLTGGRVLTYLKQLLKKDSTNVLLVGYQAEGTRGRYLLEGAKEIKIYGKYIPVNASIYSCNSLSAHGDQEDILNWMNKIKDAPEKVFIVHGEVKAADEMRRKIKDVYGWTATIPELYQIVEV</sequence>
<dbReference type="KEGG" id="ptan:CRYO30217_01238"/>
<dbReference type="EC" id="3.1.-.-" evidence="4"/>
<dbReference type="Gene3D" id="3.60.15.10">
    <property type="entry name" value="Ribonuclease Z/Hydroxyacylglutathione hydrolase-like"/>
    <property type="match status" value="1"/>
</dbReference>
<evidence type="ECO:0000259" key="3">
    <source>
        <dbReference type="SMART" id="SM01027"/>
    </source>
</evidence>
<evidence type="ECO:0000313" key="5">
    <source>
        <dbReference type="Proteomes" id="UP000683507"/>
    </source>
</evidence>
<dbReference type="InterPro" id="IPR050698">
    <property type="entry name" value="MBL"/>
</dbReference>
<evidence type="ECO:0000313" key="4">
    <source>
        <dbReference type="EMBL" id="CAG5080264.1"/>
    </source>
</evidence>
<dbReference type="SUPFAM" id="SSF56281">
    <property type="entry name" value="Metallo-hydrolase/oxidoreductase"/>
    <property type="match status" value="1"/>
</dbReference>
<dbReference type="SMART" id="SM01027">
    <property type="entry name" value="Beta-Casp"/>
    <property type="match status" value="1"/>
</dbReference>
<dbReference type="RefSeq" id="WP_258541449.1">
    <property type="nucleotide sequence ID" value="NZ_OU015584.1"/>
</dbReference>
<organism evidence="4 5">
    <name type="scientific">Parvicella tangerina</name>
    <dbReference type="NCBI Taxonomy" id="2829795"/>
    <lineage>
        <taxon>Bacteria</taxon>
        <taxon>Pseudomonadati</taxon>
        <taxon>Bacteroidota</taxon>
        <taxon>Flavobacteriia</taxon>
        <taxon>Flavobacteriales</taxon>
        <taxon>Parvicellaceae</taxon>
        <taxon>Parvicella</taxon>
    </lineage>
</organism>
<dbReference type="GO" id="GO:0004521">
    <property type="term" value="F:RNA endonuclease activity"/>
    <property type="evidence" value="ECO:0007669"/>
    <property type="project" value="TreeGrafter"/>
</dbReference>
<dbReference type="EMBL" id="OU015584">
    <property type="protein sequence ID" value="CAG5080264.1"/>
    <property type="molecule type" value="Genomic_DNA"/>
</dbReference>
<feature type="domain" description="Metallo-beta-lactamase" evidence="2">
    <location>
        <begin position="13"/>
        <end position="231"/>
    </location>
</feature>
<evidence type="ECO:0000256" key="1">
    <source>
        <dbReference type="ARBA" id="ARBA00022801"/>
    </source>
</evidence>
<dbReference type="CDD" id="cd16295">
    <property type="entry name" value="TTHA0252-CPSF-like_MBL-fold"/>
    <property type="match status" value="1"/>
</dbReference>
<dbReference type="PANTHER" id="PTHR11203">
    <property type="entry name" value="CLEAVAGE AND POLYADENYLATION SPECIFICITY FACTOR FAMILY MEMBER"/>
    <property type="match status" value="1"/>
</dbReference>
<dbReference type="InterPro" id="IPR001279">
    <property type="entry name" value="Metallo-B-lactamas"/>
</dbReference>
<proteinExistence type="predicted"/>
<dbReference type="InterPro" id="IPR036866">
    <property type="entry name" value="RibonucZ/Hydroxyglut_hydro"/>
</dbReference>
<evidence type="ECO:0000259" key="2">
    <source>
        <dbReference type="SMART" id="SM00849"/>
    </source>
</evidence>
<dbReference type="InterPro" id="IPR022712">
    <property type="entry name" value="Beta_Casp"/>
</dbReference>
<dbReference type="Pfam" id="PF07521">
    <property type="entry name" value="RMMBL"/>
    <property type="match status" value="1"/>
</dbReference>
<dbReference type="Proteomes" id="UP000683507">
    <property type="component" value="Chromosome"/>
</dbReference>
<gene>
    <name evidence="4" type="ORF">CRYO30217_01238</name>
</gene>
<dbReference type="Pfam" id="PF10996">
    <property type="entry name" value="Beta-Casp"/>
    <property type="match status" value="1"/>
</dbReference>
<accession>A0A916JLC6</accession>
<name>A0A916JLC6_9FLAO</name>
<keyword evidence="5" id="KW-1185">Reference proteome</keyword>
<dbReference type="SMART" id="SM00849">
    <property type="entry name" value="Lactamase_B"/>
    <property type="match status" value="1"/>
</dbReference>
<dbReference type="InterPro" id="IPR011108">
    <property type="entry name" value="RMMBL"/>
</dbReference>
<reference evidence="4" key="1">
    <citation type="submission" date="2021-04" db="EMBL/GenBank/DDBJ databases">
        <authorList>
            <person name="Rodrigo-Torres L."/>
            <person name="Arahal R. D."/>
            <person name="Lucena T."/>
        </authorList>
    </citation>
    <scope>NUCLEOTIDE SEQUENCE</scope>
    <source>
        <strain evidence="4">AS29M-1</strain>
    </source>
</reference>